<dbReference type="Proteomes" id="UP000176877">
    <property type="component" value="Unassembled WGS sequence"/>
</dbReference>
<comment type="caution">
    <text evidence="2">The sequence shown here is derived from an EMBL/GenBank/DDBJ whole genome shotgun (WGS) entry which is preliminary data.</text>
</comment>
<accession>A0A1F5S778</accession>
<sequence>MNYKIAQFIFTPPQRSQSTLEIYVAQPDAGKEALAGKLFALMEIGSTKTAGLKIINFLINSLNHDYYQNEKMILRERVSTIKIEHIFESALAKTNKKLAEFLQAEKIKLNPDILNFTIGVIYDDSLHFANLGKNKALLIYRGKPSDNIKHKLADITEQTSSPETKKQPSAIKLFSNIISGSLPRGGYFIFANETFGEYLSAKQIISIVTTLPPAGAAEQIKNTLNKINAYVPFLGIIIKNTAGLEIEGIKIKEPICSTKTSIDNLIVTEEKTERLLTPSGLVSAKKWSSFFNNLIGRLSPKPTAKISRPAFLLKDKIFIKRKADWLSLKKIFDALKNFGVYLIGLFIYIFRIITDKKTLADFFHKLIFKIKNSWAILRTAAVRSFFWYKNLNKINKTLFSVFLICLLIFSANLGWQNIKNKTTEQRAIINNLTMAIEQKQNQIDASLLYDNETGAGKLLEEVKELLKQLPQGSQDQKNQYRRLLAKHQVQMEKISHVIRVAPVELANLINLSANAKPINIILAKNKIYAAAAPATIYSIDLDSKLTTLINLNNPDINRLDFPNLDKNNNIYYLSANKVAVLDAKSEKLSWLDINYNGNLEKIVAFQQYNNRFYLTDAAAGQIFRFTKNGNQLTGSTPWLNNKEDLTKVVSLNIDGDIYLLKNDGEISKYTKGKKQNFSTTAIEPALNQPAKMIISPEQNYLYILEPANKRLIVLDKTGRFLSQYTSDKFGNLKDCQIDETNKKIYFLNNTTVYSIDMSHLAK</sequence>
<dbReference type="EMBL" id="MFFT01000045">
    <property type="protein sequence ID" value="OGF22560.1"/>
    <property type="molecule type" value="Genomic_DNA"/>
</dbReference>
<name>A0A1F5S778_9BACT</name>
<keyword evidence="1" id="KW-0812">Transmembrane</keyword>
<evidence type="ECO:0000256" key="1">
    <source>
        <dbReference type="SAM" id="Phobius"/>
    </source>
</evidence>
<dbReference type="InterPro" id="IPR011042">
    <property type="entry name" value="6-blade_b-propeller_TolB-like"/>
</dbReference>
<evidence type="ECO:0000313" key="2">
    <source>
        <dbReference type="EMBL" id="OGF22560.1"/>
    </source>
</evidence>
<organism evidence="2 3">
    <name type="scientific">Candidatus Falkowbacteria bacterium RIFCSPHIGHO2_02_FULL_42_9</name>
    <dbReference type="NCBI Taxonomy" id="1797986"/>
    <lineage>
        <taxon>Bacteria</taxon>
        <taxon>Candidatus Falkowiibacteriota</taxon>
    </lineage>
</organism>
<keyword evidence="1" id="KW-1133">Transmembrane helix</keyword>
<proteinExistence type="predicted"/>
<keyword evidence="1" id="KW-0472">Membrane</keyword>
<feature type="transmembrane region" description="Helical" evidence="1">
    <location>
        <begin position="338"/>
        <end position="354"/>
    </location>
</feature>
<reference evidence="2 3" key="1">
    <citation type="journal article" date="2016" name="Nat. Commun.">
        <title>Thousands of microbial genomes shed light on interconnected biogeochemical processes in an aquifer system.</title>
        <authorList>
            <person name="Anantharaman K."/>
            <person name="Brown C.T."/>
            <person name="Hug L.A."/>
            <person name="Sharon I."/>
            <person name="Castelle C.J."/>
            <person name="Probst A.J."/>
            <person name="Thomas B.C."/>
            <person name="Singh A."/>
            <person name="Wilkins M.J."/>
            <person name="Karaoz U."/>
            <person name="Brodie E.L."/>
            <person name="Williams K.H."/>
            <person name="Hubbard S.S."/>
            <person name="Banfield J.F."/>
        </authorList>
    </citation>
    <scope>NUCLEOTIDE SEQUENCE [LARGE SCALE GENOMIC DNA]</scope>
</reference>
<dbReference type="Gene3D" id="2.120.10.30">
    <property type="entry name" value="TolB, C-terminal domain"/>
    <property type="match status" value="1"/>
</dbReference>
<evidence type="ECO:0000313" key="3">
    <source>
        <dbReference type="Proteomes" id="UP000176877"/>
    </source>
</evidence>
<dbReference type="SUPFAM" id="SSF101898">
    <property type="entry name" value="NHL repeat"/>
    <property type="match status" value="1"/>
</dbReference>
<dbReference type="AlphaFoldDB" id="A0A1F5S778"/>
<gene>
    <name evidence="2" type="ORF">A3D45_02585</name>
</gene>
<protein>
    <submittedName>
        <fullName evidence="2">Uncharacterized protein</fullName>
    </submittedName>
</protein>
<feature type="transmembrane region" description="Helical" evidence="1">
    <location>
        <begin position="398"/>
        <end position="415"/>
    </location>
</feature>